<sequence>METRRSKTRLTAVVVWAAVAVVGLAGCSGSVSDVDKAKAQVTAKEKAVSDAQAAMTSASQAFCSASKDYISALDRYGDVLHSTAPTVGDVKTAGKDLAAPQGNALDGAEAALKAQQDLAAAQQDLAKAKARLAHAESGSTESPAPAEPAPSLTPLAPAASVNRVKQAEADFADAQKSISDQTSLKDASETFNAAVVALEMSWLKLYADAGCLTDAQAKQAATSVAAYTSALQQDLATAGFYTGPIDGIYGPMTVDAVRNLQQAANLPVTGTVDKATAAALQNDLVAKGDSAAQASVASTAALQQTLKLVGYWDGPVDGVWTPELTKALQSFQTALGVEPTGTVDAATVSAFEKAIADLKAGPTPAPSPSTTP</sequence>
<evidence type="ECO:0000259" key="2">
    <source>
        <dbReference type="Pfam" id="PF01471"/>
    </source>
</evidence>
<keyword evidence="4" id="KW-1185">Reference proteome</keyword>
<evidence type="ECO:0000313" key="4">
    <source>
        <dbReference type="Proteomes" id="UP001235064"/>
    </source>
</evidence>
<feature type="region of interest" description="Disordered" evidence="1">
    <location>
        <begin position="129"/>
        <end position="154"/>
    </location>
</feature>
<dbReference type="EMBL" id="JASXSZ010000001">
    <property type="protein sequence ID" value="MDL9978385.1"/>
    <property type="molecule type" value="Genomic_DNA"/>
</dbReference>
<dbReference type="SUPFAM" id="SSF47090">
    <property type="entry name" value="PGBD-like"/>
    <property type="match status" value="2"/>
</dbReference>
<feature type="compositionally biased region" description="Low complexity" evidence="1">
    <location>
        <begin position="139"/>
        <end position="154"/>
    </location>
</feature>
<dbReference type="Gene3D" id="1.10.101.10">
    <property type="entry name" value="PGBD-like superfamily/PGBD"/>
    <property type="match status" value="2"/>
</dbReference>
<evidence type="ECO:0000313" key="3">
    <source>
        <dbReference type="EMBL" id="MDL9978385.1"/>
    </source>
</evidence>
<dbReference type="InterPro" id="IPR036366">
    <property type="entry name" value="PGBDSf"/>
</dbReference>
<organism evidence="3 4">
    <name type="scientific">Microbacterium candidum</name>
    <dbReference type="NCBI Taxonomy" id="3041922"/>
    <lineage>
        <taxon>Bacteria</taxon>
        <taxon>Bacillati</taxon>
        <taxon>Actinomycetota</taxon>
        <taxon>Actinomycetes</taxon>
        <taxon>Micrococcales</taxon>
        <taxon>Microbacteriaceae</taxon>
        <taxon>Microbacterium</taxon>
    </lineage>
</organism>
<dbReference type="Pfam" id="PF01471">
    <property type="entry name" value="PG_binding_1"/>
    <property type="match status" value="2"/>
</dbReference>
<protein>
    <submittedName>
        <fullName evidence="3">Peptidoglycan-binding domain-containing protein</fullName>
    </submittedName>
</protein>
<accession>A0ABT7MVA6</accession>
<feature type="domain" description="Peptidoglycan binding-like" evidence="2">
    <location>
        <begin position="300"/>
        <end position="350"/>
    </location>
</feature>
<dbReference type="RefSeq" id="WP_286286741.1">
    <property type="nucleotide sequence ID" value="NZ_JASXSZ010000001.1"/>
</dbReference>
<dbReference type="Proteomes" id="UP001235064">
    <property type="component" value="Unassembled WGS sequence"/>
</dbReference>
<dbReference type="PROSITE" id="PS51257">
    <property type="entry name" value="PROKAR_LIPOPROTEIN"/>
    <property type="match status" value="1"/>
</dbReference>
<reference evidence="3 4" key="1">
    <citation type="submission" date="2023-06" db="EMBL/GenBank/DDBJ databases">
        <title>Microbacterium sp. nov., isolated from a waste landfill.</title>
        <authorList>
            <person name="Wen W."/>
        </authorList>
    </citation>
    <scope>NUCLEOTIDE SEQUENCE [LARGE SCALE GENOMIC DNA]</scope>
    <source>
        <strain evidence="3 4">ASV49</strain>
    </source>
</reference>
<feature type="domain" description="Peptidoglycan binding-like" evidence="2">
    <location>
        <begin position="229"/>
        <end position="280"/>
    </location>
</feature>
<comment type="caution">
    <text evidence="3">The sequence shown here is derived from an EMBL/GenBank/DDBJ whole genome shotgun (WGS) entry which is preliminary data.</text>
</comment>
<proteinExistence type="predicted"/>
<evidence type="ECO:0000256" key="1">
    <source>
        <dbReference type="SAM" id="MobiDB-lite"/>
    </source>
</evidence>
<gene>
    <name evidence="3" type="ORF">QSV35_03495</name>
</gene>
<name>A0ABT7MVA6_9MICO</name>
<dbReference type="InterPro" id="IPR002477">
    <property type="entry name" value="Peptidoglycan-bd-like"/>
</dbReference>
<dbReference type="InterPro" id="IPR036365">
    <property type="entry name" value="PGBD-like_sf"/>
</dbReference>